<dbReference type="InterPro" id="IPR050406">
    <property type="entry name" value="FGGY_Carb_Kinase"/>
</dbReference>
<proteinExistence type="inferred from homology"/>
<evidence type="ECO:0000313" key="6">
    <source>
        <dbReference type="EMBL" id="MBO0662920.1"/>
    </source>
</evidence>
<gene>
    <name evidence="6" type="ORF">J1C48_10060</name>
</gene>
<dbReference type="PIRSF" id="PIRSF000538">
    <property type="entry name" value="GlpK"/>
    <property type="match status" value="1"/>
</dbReference>
<dbReference type="CDD" id="cd07779">
    <property type="entry name" value="ASKHA_NBD_FGGY_YgcE-like"/>
    <property type="match status" value="1"/>
</dbReference>
<sequence length="495" mass="53017">MTRTVIGIDSSTQSTKVVAFDAAGNALAEGRASHDIASPAPGHHEQDPDWWWDALRTALGELWQSVDAGSVDAIAISNQRETVAFLDASGAALRPAMLWLDERAFTTYEAFAERLGHEFLHRTTGKPIDVIPVANRLDWMRQNEPETLDATATIADVQAYLTGRLTGRRCASWSSADPFGILDIQAMDWSIPILEAVGVRRDQLPELVRPGSLVGRVTKEAAERLGLKTDTPVFAAGGDGQCAGLGTNAFEAGTIYLNLGTATITGVYSPTPAINRNWRTMTGPTGEGYFLESIQKTGAFFVNWVVDTFCGGRDDPHVFERLEAEAAKLPVGADGVTMTPHLAGVMNPHWDPAARVAIVGLSANHGKAHLYRAAIEAITVEIARGIAAMRGEGLTLERIRAIGGGANSPLWMQMIADATGLPVERSTTVEASALGAAIIAATGEGWFGSFDAAAHAMTRVAGIVMPQPSERAEWDRFSHRQAGLYGATKAYGRDW</sequence>
<dbReference type="Gene3D" id="3.30.420.40">
    <property type="match status" value="2"/>
</dbReference>
<dbReference type="SUPFAM" id="SSF53067">
    <property type="entry name" value="Actin-like ATPase domain"/>
    <property type="match status" value="2"/>
</dbReference>
<dbReference type="EMBL" id="JAFMPP010000007">
    <property type="protein sequence ID" value="MBO0662920.1"/>
    <property type="molecule type" value="Genomic_DNA"/>
</dbReference>
<keyword evidence="2" id="KW-0808">Transferase</keyword>
<dbReference type="RefSeq" id="WP_207257706.1">
    <property type="nucleotide sequence ID" value="NZ_JAFMPP010000007.1"/>
</dbReference>
<dbReference type="GO" id="GO:0005975">
    <property type="term" value="P:carbohydrate metabolic process"/>
    <property type="evidence" value="ECO:0007669"/>
    <property type="project" value="InterPro"/>
</dbReference>
<comment type="similarity">
    <text evidence="1">Belongs to the FGGY kinase family.</text>
</comment>
<feature type="domain" description="Carbohydrate kinase FGGY C-terminal" evidence="5">
    <location>
        <begin position="256"/>
        <end position="442"/>
    </location>
</feature>
<dbReference type="GO" id="GO:0016301">
    <property type="term" value="F:kinase activity"/>
    <property type="evidence" value="ECO:0007669"/>
    <property type="project" value="UniProtKB-KW"/>
</dbReference>
<evidence type="ECO:0000259" key="4">
    <source>
        <dbReference type="Pfam" id="PF00370"/>
    </source>
</evidence>
<dbReference type="AlphaFoldDB" id="A0A939FZ73"/>
<organism evidence="6 7">
    <name type="scientific">Jiella flava</name>
    <dbReference type="NCBI Taxonomy" id="2816857"/>
    <lineage>
        <taxon>Bacteria</taxon>
        <taxon>Pseudomonadati</taxon>
        <taxon>Pseudomonadota</taxon>
        <taxon>Alphaproteobacteria</taxon>
        <taxon>Hyphomicrobiales</taxon>
        <taxon>Aurantimonadaceae</taxon>
        <taxon>Jiella</taxon>
    </lineage>
</organism>
<evidence type="ECO:0000256" key="1">
    <source>
        <dbReference type="ARBA" id="ARBA00009156"/>
    </source>
</evidence>
<accession>A0A939FZ73</accession>
<comment type="caution">
    <text evidence="6">The sequence shown here is derived from an EMBL/GenBank/DDBJ whole genome shotgun (WGS) entry which is preliminary data.</text>
</comment>
<reference evidence="6" key="1">
    <citation type="submission" date="2021-03" db="EMBL/GenBank/DDBJ databases">
        <title>Whole genome sequence of Jiella sp. CQZ9-1.</title>
        <authorList>
            <person name="Tuo L."/>
        </authorList>
    </citation>
    <scope>NUCLEOTIDE SEQUENCE</scope>
    <source>
        <strain evidence="6">CQZ9-1</strain>
    </source>
</reference>
<dbReference type="InterPro" id="IPR043129">
    <property type="entry name" value="ATPase_NBD"/>
</dbReference>
<evidence type="ECO:0000313" key="7">
    <source>
        <dbReference type="Proteomes" id="UP000664122"/>
    </source>
</evidence>
<dbReference type="InterPro" id="IPR018485">
    <property type="entry name" value="FGGY_C"/>
</dbReference>
<evidence type="ECO:0000256" key="2">
    <source>
        <dbReference type="ARBA" id="ARBA00022679"/>
    </source>
</evidence>
<evidence type="ECO:0000256" key="3">
    <source>
        <dbReference type="ARBA" id="ARBA00022777"/>
    </source>
</evidence>
<keyword evidence="7" id="KW-1185">Reference proteome</keyword>
<keyword evidence="3 6" id="KW-0418">Kinase</keyword>
<dbReference type="PANTHER" id="PTHR43095:SF5">
    <property type="entry name" value="XYLULOSE KINASE"/>
    <property type="match status" value="1"/>
</dbReference>
<dbReference type="Pfam" id="PF00370">
    <property type="entry name" value="FGGY_N"/>
    <property type="match status" value="1"/>
</dbReference>
<protein>
    <submittedName>
        <fullName evidence="6">FGGY-family carbohydrate kinase</fullName>
    </submittedName>
</protein>
<feature type="domain" description="Carbohydrate kinase FGGY N-terminal" evidence="4">
    <location>
        <begin position="5"/>
        <end position="246"/>
    </location>
</feature>
<dbReference type="Proteomes" id="UP000664122">
    <property type="component" value="Unassembled WGS sequence"/>
</dbReference>
<dbReference type="Pfam" id="PF02782">
    <property type="entry name" value="FGGY_C"/>
    <property type="match status" value="1"/>
</dbReference>
<dbReference type="PANTHER" id="PTHR43095">
    <property type="entry name" value="SUGAR KINASE"/>
    <property type="match status" value="1"/>
</dbReference>
<dbReference type="InterPro" id="IPR018484">
    <property type="entry name" value="FGGY_N"/>
</dbReference>
<dbReference type="InterPro" id="IPR000577">
    <property type="entry name" value="Carb_kinase_FGGY"/>
</dbReference>
<name>A0A939FZ73_9HYPH</name>
<evidence type="ECO:0000259" key="5">
    <source>
        <dbReference type="Pfam" id="PF02782"/>
    </source>
</evidence>